<dbReference type="AlphaFoldDB" id="A0A0T5PBY8"/>
<keyword evidence="3" id="KW-1185">Reference proteome</keyword>
<dbReference type="PANTHER" id="PTHR38731:SF1">
    <property type="entry name" value="FECR PROTEIN DOMAIN-CONTAINING PROTEIN"/>
    <property type="match status" value="1"/>
</dbReference>
<dbReference type="PANTHER" id="PTHR38731">
    <property type="entry name" value="LIPL45-RELATED LIPOPROTEIN-RELATED"/>
    <property type="match status" value="1"/>
</dbReference>
<dbReference type="Proteomes" id="UP000051401">
    <property type="component" value="Unassembled WGS sequence"/>
</dbReference>
<dbReference type="EMBL" id="LAXI01000003">
    <property type="protein sequence ID" value="KRS18605.1"/>
    <property type="molecule type" value="Genomic_DNA"/>
</dbReference>
<dbReference type="Pfam" id="PF04773">
    <property type="entry name" value="FecR"/>
    <property type="match status" value="1"/>
</dbReference>
<name>A0A0T5PBY8_9RHOB</name>
<evidence type="ECO:0000313" key="3">
    <source>
        <dbReference type="Proteomes" id="UP000051401"/>
    </source>
</evidence>
<evidence type="ECO:0000259" key="1">
    <source>
        <dbReference type="Pfam" id="PF04773"/>
    </source>
</evidence>
<dbReference type="Gene3D" id="2.60.120.1440">
    <property type="match status" value="1"/>
</dbReference>
<reference evidence="2 3" key="1">
    <citation type="submission" date="2015-04" db="EMBL/GenBank/DDBJ databases">
        <title>The draft genome sequence of Roseovarius indicus B108T.</title>
        <authorList>
            <person name="Li G."/>
            <person name="Lai Q."/>
            <person name="Shao Z."/>
            <person name="Yan P."/>
        </authorList>
    </citation>
    <scope>NUCLEOTIDE SEQUENCE [LARGE SCALE GENOMIC DNA]</scope>
    <source>
        <strain evidence="2 3">B108</strain>
    </source>
</reference>
<feature type="domain" description="FecR protein" evidence="1">
    <location>
        <begin position="47"/>
        <end position="129"/>
    </location>
</feature>
<sequence>MRRLEAYLKEFAGFLAAVFSTLLIGAQVAHSCEISTSENTPPREIITCGDAVTIEREPAAELQITERPNEAAPRVIEVQGGAILINISPGHSPTEVRTPHAIATVRGTKYIVDAGAEQTSVFVLEGDVNVRRPNDPTTVTLEVGEGTDVTPGEPLAVRKWGAARAEALLARFGR</sequence>
<proteinExistence type="predicted"/>
<organism evidence="2 3">
    <name type="scientific">Roseovarius indicus</name>
    <dbReference type="NCBI Taxonomy" id="540747"/>
    <lineage>
        <taxon>Bacteria</taxon>
        <taxon>Pseudomonadati</taxon>
        <taxon>Pseudomonadota</taxon>
        <taxon>Alphaproteobacteria</taxon>
        <taxon>Rhodobacterales</taxon>
        <taxon>Roseobacteraceae</taxon>
        <taxon>Roseovarius</taxon>
    </lineage>
</organism>
<comment type="caution">
    <text evidence="2">The sequence shown here is derived from an EMBL/GenBank/DDBJ whole genome shotgun (WGS) entry which is preliminary data.</text>
</comment>
<protein>
    <recommendedName>
        <fullName evidence="1">FecR protein domain-containing protein</fullName>
    </recommendedName>
</protein>
<gene>
    <name evidence="2" type="ORF">XM52_07430</name>
</gene>
<dbReference type="InterPro" id="IPR006860">
    <property type="entry name" value="FecR"/>
</dbReference>
<evidence type="ECO:0000313" key="2">
    <source>
        <dbReference type="EMBL" id="KRS18605.1"/>
    </source>
</evidence>
<dbReference type="PATRIC" id="fig|540747.5.peg.3850"/>
<accession>A0A0T5PBY8</accession>